<dbReference type="CDD" id="cd13438">
    <property type="entry name" value="SPFH_eoslipins_u2"/>
    <property type="match status" value="1"/>
</dbReference>
<dbReference type="InterPro" id="IPR001972">
    <property type="entry name" value="Stomatin_HflK_fam"/>
</dbReference>
<name>A0A8A4ZIX9_9MICO</name>
<dbReference type="Pfam" id="PF01145">
    <property type="entry name" value="Band_7"/>
    <property type="match status" value="1"/>
</dbReference>
<sequence length="228" mass="24389">MARVDLQEFQRAVLHSSGLPVRVLGPGRHRFRRRRSVLAVVDLRPALLKVAGQEVLTADGLGVRASVVVRYSVTDPLRWVLAGDSETSAVQWLYLAAQLAVRDFIGGVSAEDLLATRSSAAEVVTPRVRDAAERIGAVVEAVDLRDVSFPGDLRRTFALVVVARQEALASLERARGEVATLRSLANAARALEGNPALRELRSVLAVERTSGTVVLNVATPEGTSAPSA</sequence>
<proteinExistence type="inferred from homology"/>
<reference evidence="3" key="1">
    <citation type="submission" date="2021-03" db="EMBL/GenBank/DDBJ databases">
        <title>Pengzhenrongella sicca gen. nov., sp. nov., a new member of suborder Micrococcineae isolated from High-Arctic tundra soil.</title>
        <authorList>
            <person name="Peng F."/>
        </authorList>
    </citation>
    <scope>NUCLEOTIDE SEQUENCE</scope>
    <source>
        <strain evidence="3">LRZ-2</strain>
    </source>
</reference>
<dbReference type="EMBL" id="CP071868">
    <property type="protein sequence ID" value="QTE30467.1"/>
    <property type="molecule type" value="Genomic_DNA"/>
</dbReference>
<dbReference type="PRINTS" id="PR00721">
    <property type="entry name" value="STOMATIN"/>
</dbReference>
<dbReference type="GO" id="GO:0005886">
    <property type="term" value="C:plasma membrane"/>
    <property type="evidence" value="ECO:0007669"/>
    <property type="project" value="InterPro"/>
</dbReference>
<feature type="domain" description="Band 7" evidence="2">
    <location>
        <begin position="1"/>
        <end position="161"/>
    </location>
</feature>
<dbReference type="Gene3D" id="3.30.479.30">
    <property type="entry name" value="Band 7 domain"/>
    <property type="match status" value="1"/>
</dbReference>
<accession>A0A8A4ZIX9</accession>
<gene>
    <name evidence="3" type="ORF">J4E96_05645</name>
</gene>
<keyword evidence="4" id="KW-1185">Reference proteome</keyword>
<dbReference type="Proteomes" id="UP000663937">
    <property type="component" value="Chromosome"/>
</dbReference>
<dbReference type="InterPro" id="IPR001107">
    <property type="entry name" value="Band_7"/>
</dbReference>
<dbReference type="PANTHER" id="PTHR10264">
    <property type="entry name" value="BAND 7 PROTEIN-RELATED"/>
    <property type="match status" value="1"/>
</dbReference>
<dbReference type="SUPFAM" id="SSF117892">
    <property type="entry name" value="Band 7/SPFH domain"/>
    <property type="match status" value="1"/>
</dbReference>
<organism evidence="3 4">
    <name type="scientific">Pengzhenrongella sicca</name>
    <dbReference type="NCBI Taxonomy" id="2819238"/>
    <lineage>
        <taxon>Bacteria</taxon>
        <taxon>Bacillati</taxon>
        <taxon>Actinomycetota</taxon>
        <taxon>Actinomycetes</taxon>
        <taxon>Micrococcales</taxon>
        <taxon>Pengzhenrongella</taxon>
    </lineage>
</organism>
<comment type="similarity">
    <text evidence="1">Belongs to the band 7/mec-2 family.</text>
</comment>
<evidence type="ECO:0000313" key="4">
    <source>
        <dbReference type="Proteomes" id="UP000663937"/>
    </source>
</evidence>
<dbReference type="SMART" id="SM00244">
    <property type="entry name" value="PHB"/>
    <property type="match status" value="1"/>
</dbReference>
<dbReference type="KEGG" id="psic:J4E96_05645"/>
<protein>
    <submittedName>
        <fullName evidence="3">Slipin family protein</fullName>
    </submittedName>
</protein>
<evidence type="ECO:0000256" key="1">
    <source>
        <dbReference type="ARBA" id="ARBA00008164"/>
    </source>
</evidence>
<dbReference type="PANTHER" id="PTHR10264:SF83">
    <property type="entry name" value="BLL5629 PROTEIN"/>
    <property type="match status" value="1"/>
</dbReference>
<dbReference type="AlphaFoldDB" id="A0A8A4ZIX9"/>
<evidence type="ECO:0000313" key="3">
    <source>
        <dbReference type="EMBL" id="QTE30467.1"/>
    </source>
</evidence>
<dbReference type="InterPro" id="IPR036013">
    <property type="entry name" value="Band_7/SPFH_dom_sf"/>
</dbReference>
<dbReference type="InterPro" id="IPR043202">
    <property type="entry name" value="Band-7_stomatin-like"/>
</dbReference>
<evidence type="ECO:0000259" key="2">
    <source>
        <dbReference type="SMART" id="SM00244"/>
    </source>
</evidence>
<dbReference type="RefSeq" id="WP_227424805.1">
    <property type="nucleotide sequence ID" value="NZ_CP071868.1"/>
</dbReference>